<reference evidence="11 12" key="1">
    <citation type="submission" date="2014-11" db="EMBL/GenBank/DDBJ databases">
        <title>Symbiosis island explosion on the genome of extra-slow-growing strains of soybean bradyrhizobia with massive insertion sequences.</title>
        <authorList>
            <person name="Iida T."/>
            <person name="Minamisawa K."/>
        </authorList>
    </citation>
    <scope>NUCLEOTIDE SEQUENCE [LARGE SCALE GENOMIC DNA]</scope>
    <source>
        <strain evidence="11 12">NK6</strain>
    </source>
</reference>
<dbReference type="GO" id="GO:0005829">
    <property type="term" value="C:cytosol"/>
    <property type="evidence" value="ECO:0007669"/>
    <property type="project" value="TreeGrafter"/>
</dbReference>
<dbReference type="GO" id="GO:0006281">
    <property type="term" value="P:DNA repair"/>
    <property type="evidence" value="ECO:0007669"/>
    <property type="project" value="TreeGrafter"/>
</dbReference>
<evidence type="ECO:0000256" key="7">
    <source>
        <dbReference type="ARBA" id="ARBA00022801"/>
    </source>
</evidence>
<dbReference type="EC" id="3.1.3.18" evidence="5 10"/>
<evidence type="ECO:0000256" key="9">
    <source>
        <dbReference type="ARBA" id="ARBA00023277"/>
    </source>
</evidence>
<evidence type="ECO:0000256" key="1">
    <source>
        <dbReference type="ARBA" id="ARBA00000830"/>
    </source>
</evidence>
<evidence type="ECO:0000256" key="2">
    <source>
        <dbReference type="ARBA" id="ARBA00001946"/>
    </source>
</evidence>
<comment type="catalytic activity">
    <reaction evidence="1 10">
        <text>2-phosphoglycolate + H2O = glycolate + phosphate</text>
        <dbReference type="Rhea" id="RHEA:14369"/>
        <dbReference type="ChEBI" id="CHEBI:15377"/>
        <dbReference type="ChEBI" id="CHEBI:29805"/>
        <dbReference type="ChEBI" id="CHEBI:43474"/>
        <dbReference type="ChEBI" id="CHEBI:58033"/>
        <dbReference type="EC" id="3.1.3.18"/>
    </reaction>
</comment>
<dbReference type="PANTHER" id="PTHR43434">
    <property type="entry name" value="PHOSPHOGLYCOLATE PHOSPHATASE"/>
    <property type="match status" value="1"/>
</dbReference>
<dbReference type="InterPro" id="IPR023198">
    <property type="entry name" value="PGP-like_dom2"/>
</dbReference>
<sequence length="267" mass="29038">MLAAAYVASFSAREQAYKLILWHRPLRRHGRTDSAWTMTSPHTIVFDLDGTLVDTAPDLITALNYVLDREGLPPVPMQSARNMIGAGARKLIERGLEAEGRIVTPSDMDRMTADFIAYYAEHIAVESRPFEGLETALDHFAAQGHRLAVCTNKLEWLSKSLLDQLDLSRRFAAICGADTFGVQKPDPAIFRETVARAGGEVKASIMVGDAGTDVGVARRAGVPVIGVSFGYTDVPIAELKPDRLIHHMRDLPAAATSLMTPLGSARS</sequence>
<comment type="cofactor">
    <cofactor evidence="2 10">
        <name>Mg(2+)</name>
        <dbReference type="ChEBI" id="CHEBI:18420"/>
    </cofactor>
</comment>
<dbReference type="HAMAP" id="MF_00495">
    <property type="entry name" value="GPH_hydrolase_bact"/>
    <property type="match status" value="1"/>
</dbReference>
<comment type="pathway">
    <text evidence="3 10">Organic acid metabolism; glycolate biosynthesis; glycolate from 2-phosphoglycolate: step 1/1.</text>
</comment>
<evidence type="ECO:0000256" key="6">
    <source>
        <dbReference type="ARBA" id="ARBA00022723"/>
    </source>
</evidence>
<dbReference type="GO" id="GO:0008967">
    <property type="term" value="F:phosphoglycolate phosphatase activity"/>
    <property type="evidence" value="ECO:0007669"/>
    <property type="project" value="UniProtKB-UniRule"/>
</dbReference>
<dbReference type="InterPro" id="IPR006439">
    <property type="entry name" value="HAD-SF_hydro_IA"/>
</dbReference>
<dbReference type="SFLD" id="SFLDG01135">
    <property type="entry name" value="C1.5.6:_HAD__Beta-PGM__Phospha"/>
    <property type="match status" value="1"/>
</dbReference>
<proteinExistence type="inferred from homology"/>
<evidence type="ECO:0000256" key="3">
    <source>
        <dbReference type="ARBA" id="ARBA00004818"/>
    </source>
</evidence>
<dbReference type="SUPFAM" id="SSF56784">
    <property type="entry name" value="HAD-like"/>
    <property type="match status" value="1"/>
</dbReference>
<dbReference type="SFLD" id="SFLDG01129">
    <property type="entry name" value="C1.5:_HAD__Beta-PGM__Phosphata"/>
    <property type="match status" value="1"/>
</dbReference>
<dbReference type="FunFam" id="3.40.50.1000:FF:000022">
    <property type="entry name" value="Phosphoglycolate phosphatase"/>
    <property type="match status" value="1"/>
</dbReference>
<evidence type="ECO:0000256" key="5">
    <source>
        <dbReference type="ARBA" id="ARBA00013078"/>
    </source>
</evidence>
<dbReference type="InterPro" id="IPR036412">
    <property type="entry name" value="HAD-like_sf"/>
</dbReference>
<dbReference type="GO" id="GO:0005975">
    <property type="term" value="P:carbohydrate metabolic process"/>
    <property type="evidence" value="ECO:0007669"/>
    <property type="project" value="InterPro"/>
</dbReference>
<accession>A0A0E4BVK0</accession>
<feature type="binding site" evidence="10">
    <location>
        <position position="47"/>
    </location>
    <ligand>
        <name>Mg(2+)</name>
        <dbReference type="ChEBI" id="CHEBI:18420"/>
    </ligand>
</feature>
<keyword evidence="7 10" id="KW-0378">Hydrolase</keyword>
<feature type="binding site" evidence="10">
    <location>
        <position position="209"/>
    </location>
    <ligand>
        <name>Mg(2+)</name>
        <dbReference type="ChEBI" id="CHEBI:18420"/>
    </ligand>
</feature>
<keyword evidence="8 10" id="KW-0460">Magnesium</keyword>
<evidence type="ECO:0000256" key="8">
    <source>
        <dbReference type="ARBA" id="ARBA00022842"/>
    </source>
</evidence>
<dbReference type="GO" id="GO:0046872">
    <property type="term" value="F:metal ion binding"/>
    <property type="evidence" value="ECO:0007669"/>
    <property type="project" value="UniProtKB-KW"/>
</dbReference>
<evidence type="ECO:0000313" key="11">
    <source>
        <dbReference type="EMBL" id="BAR61001.1"/>
    </source>
</evidence>
<evidence type="ECO:0000256" key="4">
    <source>
        <dbReference type="ARBA" id="ARBA00006171"/>
    </source>
</evidence>
<dbReference type="Pfam" id="PF13419">
    <property type="entry name" value="HAD_2"/>
    <property type="match status" value="1"/>
</dbReference>
<dbReference type="EMBL" id="AP014685">
    <property type="protein sequence ID" value="BAR61001.1"/>
    <property type="molecule type" value="Genomic_DNA"/>
</dbReference>
<dbReference type="InterPro" id="IPR023214">
    <property type="entry name" value="HAD_sf"/>
</dbReference>
<dbReference type="GO" id="GO:0046295">
    <property type="term" value="P:glycolate biosynthetic process"/>
    <property type="evidence" value="ECO:0007669"/>
    <property type="project" value="UniProtKB-UniRule"/>
</dbReference>
<dbReference type="Gene3D" id="1.10.150.240">
    <property type="entry name" value="Putative phosphatase, domain 2"/>
    <property type="match status" value="1"/>
</dbReference>
<feature type="binding site" evidence="10">
    <location>
        <position position="49"/>
    </location>
    <ligand>
        <name>Mg(2+)</name>
        <dbReference type="ChEBI" id="CHEBI:18420"/>
    </ligand>
</feature>
<dbReference type="PANTHER" id="PTHR43434:SF1">
    <property type="entry name" value="PHOSPHOGLYCOLATE PHOSPHATASE"/>
    <property type="match status" value="1"/>
</dbReference>
<dbReference type="InterPro" id="IPR037512">
    <property type="entry name" value="PGPase_prok"/>
</dbReference>
<gene>
    <name evidence="11" type="ORF">NK6_7850</name>
</gene>
<feature type="active site" description="Nucleophile" evidence="10">
    <location>
        <position position="47"/>
    </location>
</feature>
<comment type="function">
    <text evidence="10">Specifically catalyzes the dephosphorylation of 2-phosphoglycolate. Is involved in the dissimilation of the intracellular 2-phosphoglycolate formed during the DNA repair of 3'-phosphoglycolate ends, a major class of DNA lesions induced by oxidative stress.</text>
</comment>
<dbReference type="Gene3D" id="3.40.50.1000">
    <property type="entry name" value="HAD superfamily/HAD-like"/>
    <property type="match status" value="1"/>
</dbReference>
<organism evidence="11 12">
    <name type="scientific">Bradyrhizobium diazoefficiens</name>
    <dbReference type="NCBI Taxonomy" id="1355477"/>
    <lineage>
        <taxon>Bacteria</taxon>
        <taxon>Pseudomonadati</taxon>
        <taxon>Pseudomonadota</taxon>
        <taxon>Alphaproteobacteria</taxon>
        <taxon>Hyphomicrobiales</taxon>
        <taxon>Nitrobacteraceae</taxon>
        <taxon>Bradyrhizobium</taxon>
    </lineage>
</organism>
<dbReference type="SFLD" id="SFLDS00003">
    <property type="entry name" value="Haloacid_Dehalogenase"/>
    <property type="match status" value="1"/>
</dbReference>
<protein>
    <recommendedName>
        <fullName evidence="5 10">Phosphoglycolate phosphatase</fullName>
        <shortName evidence="10">PGP</shortName>
        <shortName evidence="10">PGPase</shortName>
        <ecNumber evidence="5 10">3.1.3.18</ecNumber>
    </recommendedName>
</protein>
<keyword evidence="6 10" id="KW-0479">Metal-binding</keyword>
<evidence type="ECO:0000313" key="12">
    <source>
        <dbReference type="Proteomes" id="UP000063308"/>
    </source>
</evidence>
<dbReference type="UniPathway" id="UPA00865">
    <property type="reaction ID" value="UER00834"/>
</dbReference>
<dbReference type="FunFam" id="1.10.150.240:FF:000065">
    <property type="entry name" value="Phosphoglycolate phosphatase"/>
    <property type="match status" value="1"/>
</dbReference>
<name>A0A0E4BVK0_9BRAD</name>
<dbReference type="Proteomes" id="UP000063308">
    <property type="component" value="Chromosome"/>
</dbReference>
<dbReference type="InterPro" id="IPR041492">
    <property type="entry name" value="HAD_2"/>
</dbReference>
<dbReference type="NCBIfam" id="TIGR01549">
    <property type="entry name" value="HAD-SF-IA-v1"/>
    <property type="match status" value="1"/>
</dbReference>
<dbReference type="InterPro" id="IPR050155">
    <property type="entry name" value="HAD-like_hydrolase_sf"/>
</dbReference>
<comment type="similarity">
    <text evidence="4 10">Belongs to the HAD-like hydrolase superfamily. CbbY/CbbZ/Gph/YieH family.</text>
</comment>
<dbReference type="AlphaFoldDB" id="A0A0E4BVK0"/>
<keyword evidence="9 10" id="KW-0119">Carbohydrate metabolism</keyword>
<evidence type="ECO:0000256" key="10">
    <source>
        <dbReference type="HAMAP-Rule" id="MF_00495"/>
    </source>
</evidence>